<organism evidence="1 2">
    <name type="scientific">Hexamita inflata</name>
    <dbReference type="NCBI Taxonomy" id="28002"/>
    <lineage>
        <taxon>Eukaryota</taxon>
        <taxon>Metamonada</taxon>
        <taxon>Diplomonadida</taxon>
        <taxon>Hexamitidae</taxon>
        <taxon>Hexamitinae</taxon>
        <taxon>Hexamita</taxon>
    </lineage>
</organism>
<proteinExistence type="predicted"/>
<comment type="caution">
    <text evidence="1">The sequence shown here is derived from an EMBL/GenBank/DDBJ whole genome shotgun (WGS) entry which is preliminary data.</text>
</comment>
<dbReference type="Proteomes" id="UP001642409">
    <property type="component" value="Unassembled WGS sequence"/>
</dbReference>
<protein>
    <submittedName>
        <fullName evidence="1">Hypothetical_protein</fullName>
    </submittedName>
</protein>
<dbReference type="EMBL" id="CAXDID020000079">
    <property type="protein sequence ID" value="CAL6017814.1"/>
    <property type="molecule type" value="Genomic_DNA"/>
</dbReference>
<sequence length="573" mass="62487">MITKQNEINSLKQTTQLCTHQTVILLTLYNFCTSGNQDSRTINHGVSFSSAHQFDGSIFFDATIVNKVTYVGAVAENKLMNMFSFVSQGDITVTSSIINIQGVHSSFGSLLLAQGTLVVNSSTLDFQFSGTGIGGLVFSSQGIVSDNCTINFLVSAQRGGIFAYAALTQINLQYVNTTGTFTVPAVNLVQVCQNVDLVTWEVAILTQVFNKCGSGTCNSFCDSFSICTYCQKTEISLTSTYLYLESTYMANAVQSVNCSLQSSFNNSKVNIDINIVGNGINYSVFCTKTSYNNIIISGNCAFKSTSTSMSMTAAIFMNDYQQSVNINNCLLKINFALVNLLRVHIFINSKSLDVTLSDISYNIALVTDITTDLAQYYGILFQMNIDSQILIKDAKILYNVTSTDLFIGIAQTNYITLLHVLIKYNVTNSIKNYGITNKLSNAIFNDVELTGKINNAQFFIRGIAGTLGGYFQIQNMKYSLQLSNIVNDTTALVKDMSGASSVTITNIVFEGYTRLNAISFSYIKGSNQCITGSQSVGSDGMCYCYDTATPQLVNSVRVCKCPGSQTLKNNKCV</sequence>
<reference evidence="1 2" key="1">
    <citation type="submission" date="2024-07" db="EMBL/GenBank/DDBJ databases">
        <authorList>
            <person name="Akdeniz Z."/>
        </authorList>
    </citation>
    <scope>NUCLEOTIDE SEQUENCE [LARGE SCALE GENOMIC DNA]</scope>
</reference>
<accession>A0ABP1IK52</accession>
<name>A0ABP1IK52_9EUKA</name>
<gene>
    <name evidence="1" type="ORF">HINF_LOCUS26168</name>
</gene>
<keyword evidence="2" id="KW-1185">Reference proteome</keyword>
<evidence type="ECO:0000313" key="1">
    <source>
        <dbReference type="EMBL" id="CAL6017814.1"/>
    </source>
</evidence>
<evidence type="ECO:0000313" key="2">
    <source>
        <dbReference type="Proteomes" id="UP001642409"/>
    </source>
</evidence>